<dbReference type="InterPro" id="IPR020539">
    <property type="entry name" value="RNase_P_CS"/>
</dbReference>
<dbReference type="Gene3D" id="3.30.230.10">
    <property type="match status" value="1"/>
</dbReference>
<evidence type="ECO:0000313" key="10">
    <source>
        <dbReference type="Proteomes" id="UP000277108"/>
    </source>
</evidence>
<dbReference type="EC" id="3.1.26.5" evidence="7 8"/>
<name>A0A1Q1G3T4_9BACL</name>
<dbReference type="GO" id="GO:0030677">
    <property type="term" value="C:ribonuclease P complex"/>
    <property type="evidence" value="ECO:0007669"/>
    <property type="project" value="TreeGrafter"/>
</dbReference>
<evidence type="ECO:0000256" key="3">
    <source>
        <dbReference type="ARBA" id="ARBA00022722"/>
    </source>
</evidence>
<dbReference type="OrthoDB" id="9810867at2"/>
<dbReference type="PROSITE" id="PS00648">
    <property type="entry name" value="RIBONUCLEASE_P"/>
    <property type="match status" value="1"/>
</dbReference>
<dbReference type="EMBL" id="RKRK01000003">
    <property type="protein sequence ID" value="RPF56740.1"/>
    <property type="molecule type" value="Genomic_DNA"/>
</dbReference>
<dbReference type="GO" id="GO:0042781">
    <property type="term" value="F:3'-tRNA processing endoribonuclease activity"/>
    <property type="evidence" value="ECO:0007669"/>
    <property type="project" value="TreeGrafter"/>
</dbReference>
<dbReference type="NCBIfam" id="TIGR00188">
    <property type="entry name" value="rnpA"/>
    <property type="match status" value="1"/>
</dbReference>
<reference evidence="9 10" key="1">
    <citation type="submission" date="2018-11" db="EMBL/GenBank/DDBJ databases">
        <title>Genomic Encyclopedia of Type Strains, Phase IV (KMG-IV): sequencing the most valuable type-strain genomes for metagenomic binning, comparative biology and taxonomic classification.</title>
        <authorList>
            <person name="Goeker M."/>
        </authorList>
    </citation>
    <scope>NUCLEOTIDE SEQUENCE [LARGE SCALE GENOMIC DNA]</scope>
    <source>
        <strain evidence="9 10">DSM 29158</strain>
    </source>
</reference>
<dbReference type="PANTHER" id="PTHR33992">
    <property type="entry name" value="RIBONUCLEASE P PROTEIN COMPONENT"/>
    <property type="match status" value="1"/>
</dbReference>
<dbReference type="RefSeq" id="WP_077141075.1">
    <property type="nucleotide sequence ID" value="NZ_CBCSGK010000004.1"/>
</dbReference>
<comment type="caution">
    <text evidence="9">The sequence shown here is derived from an EMBL/GenBank/DDBJ whole genome shotgun (WGS) entry which is preliminary data.</text>
</comment>
<proteinExistence type="inferred from homology"/>
<protein>
    <recommendedName>
        <fullName evidence="7 8">Ribonuclease P protein component</fullName>
        <shortName evidence="7">RNase P protein</shortName>
        <shortName evidence="7">RNaseP protein</shortName>
        <ecNumber evidence="7 8">3.1.26.5</ecNumber>
    </recommendedName>
    <alternativeName>
        <fullName evidence="7">Protein C5</fullName>
    </alternativeName>
</protein>
<evidence type="ECO:0000256" key="5">
    <source>
        <dbReference type="ARBA" id="ARBA00022801"/>
    </source>
</evidence>
<gene>
    <name evidence="7" type="primary">rnpA</name>
    <name evidence="9" type="ORF">EDD62_1399</name>
</gene>
<dbReference type="STRING" id="1849491.BVH56_08865"/>
<dbReference type="PANTHER" id="PTHR33992:SF1">
    <property type="entry name" value="RIBONUCLEASE P PROTEIN COMPONENT"/>
    <property type="match status" value="1"/>
</dbReference>
<organism evidence="9 10">
    <name type="scientific">Abyssicoccus albus</name>
    <dbReference type="NCBI Taxonomy" id="1817405"/>
    <lineage>
        <taxon>Bacteria</taxon>
        <taxon>Bacillati</taxon>
        <taxon>Bacillota</taxon>
        <taxon>Bacilli</taxon>
        <taxon>Bacillales</taxon>
        <taxon>Abyssicoccaceae</taxon>
    </lineage>
</organism>
<dbReference type="Proteomes" id="UP000277108">
    <property type="component" value="Unassembled WGS sequence"/>
</dbReference>
<dbReference type="GO" id="GO:0004526">
    <property type="term" value="F:ribonuclease P activity"/>
    <property type="evidence" value="ECO:0007669"/>
    <property type="project" value="UniProtKB-UniRule"/>
</dbReference>
<dbReference type="Pfam" id="PF00825">
    <property type="entry name" value="Ribonuclease_P"/>
    <property type="match status" value="1"/>
</dbReference>
<dbReference type="InterPro" id="IPR014721">
    <property type="entry name" value="Ribsml_uS5_D2-typ_fold_subgr"/>
</dbReference>
<comment type="similarity">
    <text evidence="7">Belongs to the RnpA family.</text>
</comment>
<keyword evidence="4 7" id="KW-0255">Endonuclease</keyword>
<keyword evidence="5 7" id="KW-0378">Hydrolase</keyword>
<keyword evidence="3 7" id="KW-0540">Nuclease</keyword>
<dbReference type="InterPro" id="IPR000100">
    <property type="entry name" value="RNase_P"/>
</dbReference>
<dbReference type="GO" id="GO:0000049">
    <property type="term" value="F:tRNA binding"/>
    <property type="evidence" value="ECO:0007669"/>
    <property type="project" value="UniProtKB-UniRule"/>
</dbReference>
<comment type="subunit">
    <text evidence="7">Consists of a catalytic RNA component (M1 or rnpB) and a protein subunit.</text>
</comment>
<comment type="catalytic activity">
    <reaction evidence="7">
        <text>Endonucleolytic cleavage of RNA, removing 5'-extranucleotides from tRNA precursor.</text>
        <dbReference type="EC" id="3.1.26.5"/>
    </reaction>
</comment>
<accession>A0A1Q1G3T4</accession>
<dbReference type="SUPFAM" id="SSF54211">
    <property type="entry name" value="Ribosomal protein S5 domain 2-like"/>
    <property type="match status" value="1"/>
</dbReference>
<dbReference type="GO" id="GO:0001682">
    <property type="term" value="P:tRNA 5'-leader removal"/>
    <property type="evidence" value="ECO:0007669"/>
    <property type="project" value="UniProtKB-UniRule"/>
</dbReference>
<keyword evidence="6 7" id="KW-0694">RNA-binding</keyword>
<keyword evidence="2 7" id="KW-0819">tRNA processing</keyword>
<dbReference type="HAMAP" id="MF_00227">
    <property type="entry name" value="RNase_P"/>
    <property type="match status" value="1"/>
</dbReference>
<evidence type="ECO:0000256" key="4">
    <source>
        <dbReference type="ARBA" id="ARBA00022759"/>
    </source>
</evidence>
<keyword evidence="10" id="KW-1185">Reference proteome</keyword>
<evidence type="ECO:0000256" key="6">
    <source>
        <dbReference type="ARBA" id="ARBA00022884"/>
    </source>
</evidence>
<evidence type="ECO:0000256" key="2">
    <source>
        <dbReference type="ARBA" id="ARBA00022694"/>
    </source>
</evidence>
<evidence type="ECO:0000256" key="7">
    <source>
        <dbReference type="HAMAP-Rule" id="MF_00227"/>
    </source>
</evidence>
<evidence type="ECO:0000256" key="8">
    <source>
        <dbReference type="NCBIfam" id="TIGR00188"/>
    </source>
</evidence>
<comment type="function">
    <text evidence="1 7">RNaseP catalyzes the removal of the 5'-leader sequence from pre-tRNA to produce the mature 5'-terminus. It can also cleave other RNA substrates such as 4.5S RNA. The protein component plays an auxiliary but essential role in vivo by binding to the 5'-leader sequence and broadening the substrate specificity of the ribozyme.</text>
</comment>
<evidence type="ECO:0000256" key="1">
    <source>
        <dbReference type="ARBA" id="ARBA00002663"/>
    </source>
</evidence>
<accession>A0A3N5BNS6</accession>
<evidence type="ECO:0000313" key="9">
    <source>
        <dbReference type="EMBL" id="RPF56740.1"/>
    </source>
</evidence>
<dbReference type="AlphaFoldDB" id="A0A1Q1G3T4"/>
<sequence length="122" mass="14503">MKKSLRLKRNSDFQSVYKKKKSFANRQFIIYLDQDIDRGHQFGLSISKKLGNAVMRNKIKRRVRVICQKLQHELKYGRYIIIARHPVINMTQQEMEKSLYHVFSVANSFKKEAKRTNKNKSG</sequence>
<dbReference type="InterPro" id="IPR020568">
    <property type="entry name" value="Ribosomal_Su5_D2-typ_SF"/>
</dbReference>